<protein>
    <submittedName>
        <fullName evidence="2">DUF1223 domain-containing protein</fullName>
    </submittedName>
</protein>
<feature type="chain" id="PRO_5032396638" evidence="1">
    <location>
        <begin position="20"/>
        <end position="250"/>
    </location>
</feature>
<dbReference type="InterPro" id="IPR036249">
    <property type="entry name" value="Thioredoxin-like_sf"/>
</dbReference>
<keyword evidence="3" id="KW-1185">Reference proteome</keyword>
<evidence type="ECO:0000313" key="3">
    <source>
        <dbReference type="Proteomes" id="UP000546031"/>
    </source>
</evidence>
<dbReference type="Proteomes" id="UP000546031">
    <property type="component" value="Unassembled WGS sequence"/>
</dbReference>
<keyword evidence="1" id="KW-0732">Signal</keyword>
<dbReference type="AlphaFoldDB" id="A0A850HCJ1"/>
<name>A0A850HCJ1_9SPHN</name>
<sequence length="250" mass="26546">MRQLLITLMCGIASLGAAAFAFSPRDESAAPIPLAGDEPVLLELFTSQGCSSCPPADRLAARLDQETGLVVVSRPVTYWDRLGWKDTLAREENTALQRQYARAGLSGRNGVYTPQLVIDGAIGVVGSQERAIRQSINAARKGDTAAIRIRENEDGGYSIGLGGRTEETAELALLGIASRAQVAIGRGENSGREITYVNVLRSERVIAEWTGGAKHIALASSALKDASADRYALVLREPGGGKVLAASWLK</sequence>
<accession>A0A850HCJ1</accession>
<evidence type="ECO:0000313" key="2">
    <source>
        <dbReference type="EMBL" id="NVE95260.1"/>
    </source>
</evidence>
<gene>
    <name evidence="2" type="ORF">HUO12_10150</name>
</gene>
<dbReference type="InterPro" id="IPR010634">
    <property type="entry name" value="DUF1223"/>
</dbReference>
<dbReference type="EMBL" id="JABWTA010000001">
    <property type="protein sequence ID" value="NVE95260.1"/>
    <property type="molecule type" value="Genomic_DNA"/>
</dbReference>
<comment type="caution">
    <text evidence="2">The sequence shown here is derived from an EMBL/GenBank/DDBJ whole genome shotgun (WGS) entry which is preliminary data.</text>
</comment>
<proteinExistence type="predicted"/>
<dbReference type="Pfam" id="PF06764">
    <property type="entry name" value="DUF1223"/>
    <property type="match status" value="1"/>
</dbReference>
<dbReference type="RefSeq" id="WP_176273484.1">
    <property type="nucleotide sequence ID" value="NZ_JABWTA010000001.1"/>
</dbReference>
<dbReference type="PANTHER" id="PTHR36057:SF1">
    <property type="entry name" value="LIPOPROTEIN LIPID ATTACHMENT SITE-LIKE PROTEIN, PUTATIVE (DUF1223)-RELATED"/>
    <property type="match status" value="1"/>
</dbReference>
<organism evidence="2 3">
    <name type="scientific">Altererythrobacter lutimaris</name>
    <dbReference type="NCBI Taxonomy" id="2743979"/>
    <lineage>
        <taxon>Bacteria</taxon>
        <taxon>Pseudomonadati</taxon>
        <taxon>Pseudomonadota</taxon>
        <taxon>Alphaproteobacteria</taxon>
        <taxon>Sphingomonadales</taxon>
        <taxon>Erythrobacteraceae</taxon>
        <taxon>Altererythrobacter</taxon>
    </lineage>
</organism>
<evidence type="ECO:0000256" key="1">
    <source>
        <dbReference type="SAM" id="SignalP"/>
    </source>
</evidence>
<dbReference type="SUPFAM" id="SSF52833">
    <property type="entry name" value="Thioredoxin-like"/>
    <property type="match status" value="1"/>
</dbReference>
<reference evidence="2 3" key="1">
    <citation type="submission" date="2020-06" db="EMBL/GenBank/DDBJ databases">
        <title>Altererythrobacter lutimaris sp. nov., a marine bacterium isolated from a tidal flat.</title>
        <authorList>
            <person name="Kim D."/>
            <person name="Yoo Y."/>
            <person name="Kim J.-J."/>
        </authorList>
    </citation>
    <scope>NUCLEOTIDE SEQUENCE [LARGE SCALE GENOMIC DNA]</scope>
    <source>
        <strain evidence="2 3">JGD-16</strain>
    </source>
</reference>
<dbReference type="PANTHER" id="PTHR36057">
    <property type="match status" value="1"/>
</dbReference>
<feature type="signal peptide" evidence="1">
    <location>
        <begin position="1"/>
        <end position="19"/>
    </location>
</feature>